<accession>B9RM75</accession>
<keyword evidence="2" id="KW-1185">Reference proteome</keyword>
<protein>
    <submittedName>
        <fullName evidence="1">Uncharacterized protein</fullName>
    </submittedName>
</protein>
<organism evidence="1 2">
    <name type="scientific">Ricinus communis</name>
    <name type="common">Castor bean</name>
    <dbReference type="NCBI Taxonomy" id="3988"/>
    <lineage>
        <taxon>Eukaryota</taxon>
        <taxon>Viridiplantae</taxon>
        <taxon>Streptophyta</taxon>
        <taxon>Embryophyta</taxon>
        <taxon>Tracheophyta</taxon>
        <taxon>Spermatophyta</taxon>
        <taxon>Magnoliopsida</taxon>
        <taxon>eudicotyledons</taxon>
        <taxon>Gunneridae</taxon>
        <taxon>Pentapetalae</taxon>
        <taxon>rosids</taxon>
        <taxon>fabids</taxon>
        <taxon>Malpighiales</taxon>
        <taxon>Euphorbiaceae</taxon>
        <taxon>Acalyphoideae</taxon>
        <taxon>Acalypheae</taxon>
        <taxon>Ricinus</taxon>
    </lineage>
</organism>
<evidence type="ECO:0000313" key="1">
    <source>
        <dbReference type="EMBL" id="EEF47398.1"/>
    </source>
</evidence>
<sequence length="57" mass="6378">MVDKEISANATMTGLVMELLSNDNIVLKITRDFSRSSRCAGVRYLIVIVFNDARNCI</sequence>
<name>B9RM75_RICCO</name>
<dbReference type="EMBL" id="EQ973789">
    <property type="protein sequence ID" value="EEF47398.1"/>
    <property type="molecule type" value="Genomic_DNA"/>
</dbReference>
<dbReference type="AlphaFoldDB" id="B9RM75"/>
<gene>
    <name evidence="1" type="ORF">RCOM_1078450</name>
</gene>
<dbReference type="Proteomes" id="UP000008311">
    <property type="component" value="Unassembled WGS sequence"/>
</dbReference>
<evidence type="ECO:0000313" key="2">
    <source>
        <dbReference type="Proteomes" id="UP000008311"/>
    </source>
</evidence>
<proteinExistence type="predicted"/>
<reference evidence="2" key="1">
    <citation type="journal article" date="2010" name="Nat. Biotechnol.">
        <title>Draft genome sequence of the oilseed species Ricinus communis.</title>
        <authorList>
            <person name="Chan A.P."/>
            <person name="Crabtree J."/>
            <person name="Zhao Q."/>
            <person name="Lorenzi H."/>
            <person name="Orvis J."/>
            <person name="Puiu D."/>
            <person name="Melake-Berhan A."/>
            <person name="Jones K.M."/>
            <person name="Redman J."/>
            <person name="Chen G."/>
            <person name="Cahoon E.B."/>
            <person name="Gedil M."/>
            <person name="Stanke M."/>
            <person name="Haas B.J."/>
            <person name="Wortman J.R."/>
            <person name="Fraser-Liggett C.M."/>
            <person name="Ravel J."/>
            <person name="Rabinowicz P.D."/>
        </authorList>
    </citation>
    <scope>NUCLEOTIDE SEQUENCE [LARGE SCALE GENOMIC DNA]</scope>
    <source>
        <strain evidence="2">cv. Hale</strain>
    </source>
</reference>
<dbReference type="InParanoid" id="B9RM75"/>